<feature type="transmembrane region" description="Helical" evidence="1">
    <location>
        <begin position="127"/>
        <end position="149"/>
    </location>
</feature>
<feature type="transmembrane region" description="Helical" evidence="1">
    <location>
        <begin position="34"/>
        <end position="64"/>
    </location>
</feature>
<protein>
    <submittedName>
        <fullName evidence="2">OLC1v1012232C1</fullName>
    </submittedName>
</protein>
<name>A0AAV1DVI6_OLDCO</name>
<gene>
    <name evidence="2" type="ORF">OLC1_LOCUS19184</name>
</gene>
<feature type="transmembrane region" description="Helical" evidence="1">
    <location>
        <begin position="85"/>
        <end position="107"/>
    </location>
</feature>
<keyword evidence="1" id="KW-0812">Transmembrane</keyword>
<organism evidence="2 3">
    <name type="scientific">Oldenlandia corymbosa var. corymbosa</name>
    <dbReference type="NCBI Taxonomy" id="529605"/>
    <lineage>
        <taxon>Eukaryota</taxon>
        <taxon>Viridiplantae</taxon>
        <taxon>Streptophyta</taxon>
        <taxon>Embryophyta</taxon>
        <taxon>Tracheophyta</taxon>
        <taxon>Spermatophyta</taxon>
        <taxon>Magnoliopsida</taxon>
        <taxon>eudicotyledons</taxon>
        <taxon>Gunneridae</taxon>
        <taxon>Pentapetalae</taxon>
        <taxon>asterids</taxon>
        <taxon>lamiids</taxon>
        <taxon>Gentianales</taxon>
        <taxon>Rubiaceae</taxon>
        <taxon>Rubioideae</taxon>
        <taxon>Spermacoceae</taxon>
        <taxon>Hedyotis-Oldenlandia complex</taxon>
        <taxon>Oldenlandia</taxon>
    </lineage>
</organism>
<dbReference type="AlphaFoldDB" id="A0AAV1DVI6"/>
<dbReference type="PANTHER" id="PTHR33133">
    <property type="entry name" value="OS08G0107100 PROTEIN-RELATED"/>
    <property type="match status" value="1"/>
</dbReference>
<accession>A0AAV1DVI6</accession>
<evidence type="ECO:0000313" key="2">
    <source>
        <dbReference type="EMBL" id="CAI9111896.1"/>
    </source>
</evidence>
<evidence type="ECO:0000313" key="3">
    <source>
        <dbReference type="Proteomes" id="UP001161247"/>
    </source>
</evidence>
<sequence>MILLISANATCFCILFFAFNCADGLGLVNPKTLLVFSATGAVLYSIVLANSLIICNLALIVSGMENSSGYIAILKAYVLIRGRTATALSLALPINLELAAIEALFQYRIVRALHLSESPFSSIFFEGIFIAYLNAILLVLDTVIGCIFYRSCKSTTSSIEFEAEQIYQIEFEGKDANVISKWKTLETLP</sequence>
<evidence type="ECO:0000256" key="1">
    <source>
        <dbReference type="SAM" id="Phobius"/>
    </source>
</evidence>
<keyword evidence="1" id="KW-0472">Membrane</keyword>
<reference evidence="2" key="1">
    <citation type="submission" date="2023-03" db="EMBL/GenBank/DDBJ databases">
        <authorList>
            <person name="Julca I."/>
        </authorList>
    </citation>
    <scope>NUCLEOTIDE SEQUENCE</scope>
</reference>
<proteinExistence type="predicted"/>
<keyword evidence="3" id="KW-1185">Reference proteome</keyword>
<dbReference type="EMBL" id="OX459124">
    <property type="protein sequence ID" value="CAI9111896.1"/>
    <property type="molecule type" value="Genomic_DNA"/>
</dbReference>
<keyword evidence="1" id="KW-1133">Transmembrane helix</keyword>
<dbReference type="PANTHER" id="PTHR33133:SF3">
    <property type="entry name" value="TRANSMEMBRANE PROTEIN"/>
    <property type="match status" value="1"/>
</dbReference>
<dbReference type="Proteomes" id="UP001161247">
    <property type="component" value="Chromosome 7"/>
</dbReference>